<feature type="domain" description="Serine aminopeptidase S33" evidence="1">
    <location>
        <begin position="77"/>
        <end position="138"/>
    </location>
</feature>
<keyword evidence="2" id="KW-0378">Hydrolase</keyword>
<comment type="caution">
    <text evidence="2">The sequence shown here is derived from an EMBL/GenBank/DDBJ whole genome shotgun (WGS) entry which is preliminary data.</text>
</comment>
<dbReference type="InterPro" id="IPR029058">
    <property type="entry name" value="AB_hydrolase_fold"/>
</dbReference>
<organism evidence="2 3">
    <name type="scientific">Metallococcus carri</name>
    <dbReference type="NCBI Taxonomy" id="1656884"/>
    <lineage>
        <taxon>Bacteria</taxon>
        <taxon>Bacillati</taxon>
        <taxon>Actinomycetota</taxon>
        <taxon>Actinomycetes</taxon>
        <taxon>Micrococcales</taxon>
        <taxon>Dermacoccaceae</taxon>
        <taxon>Metallococcus</taxon>
    </lineage>
</organism>
<name>A0A967B0U7_9MICO</name>
<dbReference type="AlphaFoldDB" id="A0A967B0U7"/>
<reference evidence="2" key="1">
    <citation type="submission" date="2020-03" db="EMBL/GenBank/DDBJ databases">
        <title>Draft sequencing of Calidifontibacter sp. DB0510.</title>
        <authorList>
            <person name="Kim D.-U."/>
        </authorList>
    </citation>
    <scope>NUCLEOTIDE SEQUENCE</scope>
    <source>
        <strain evidence="2">DB0510</strain>
    </source>
</reference>
<evidence type="ECO:0000259" key="1">
    <source>
        <dbReference type="Pfam" id="PF12146"/>
    </source>
</evidence>
<sequence>MGRLEVGPGIGAARPRLVFPNVRSPRAIVLMLHGGEVQGLEPARDWEPAQALLRPLGRQIHRDAPDIGVVRLANAVRGWNEPIRSPVADAHWALMRIRQQFPGRPIGLVGHSMGGRTAFELVARPEVSALVALAPWLADGYDEHRFLSTPTLVVHGRQDLSTNARASRDLVRRINTAGGEAHYESVIGSHMLLWRASLWRHTVSDFLAEHLLSAF</sequence>
<dbReference type="Proteomes" id="UP000744769">
    <property type="component" value="Unassembled WGS sequence"/>
</dbReference>
<protein>
    <submittedName>
        <fullName evidence="2">Alpha/beta fold hydrolase</fullName>
    </submittedName>
</protein>
<dbReference type="InterPro" id="IPR022742">
    <property type="entry name" value="Hydrolase_4"/>
</dbReference>
<dbReference type="GO" id="GO:0016787">
    <property type="term" value="F:hydrolase activity"/>
    <property type="evidence" value="ECO:0007669"/>
    <property type="project" value="UniProtKB-KW"/>
</dbReference>
<keyword evidence="3" id="KW-1185">Reference proteome</keyword>
<evidence type="ECO:0000313" key="2">
    <source>
        <dbReference type="EMBL" id="NHN56721.1"/>
    </source>
</evidence>
<gene>
    <name evidence="2" type="ORF">G9U51_13125</name>
</gene>
<dbReference type="SUPFAM" id="SSF53474">
    <property type="entry name" value="alpha/beta-Hydrolases"/>
    <property type="match status" value="1"/>
</dbReference>
<accession>A0A967B0U7</accession>
<proteinExistence type="predicted"/>
<evidence type="ECO:0000313" key="3">
    <source>
        <dbReference type="Proteomes" id="UP000744769"/>
    </source>
</evidence>
<dbReference type="Pfam" id="PF12146">
    <property type="entry name" value="Hydrolase_4"/>
    <property type="match status" value="1"/>
</dbReference>
<dbReference type="EMBL" id="JAAOIV010000010">
    <property type="protein sequence ID" value="NHN56721.1"/>
    <property type="molecule type" value="Genomic_DNA"/>
</dbReference>
<dbReference type="Gene3D" id="3.40.50.1820">
    <property type="entry name" value="alpha/beta hydrolase"/>
    <property type="match status" value="1"/>
</dbReference>
<dbReference type="RefSeq" id="WP_166197388.1">
    <property type="nucleotide sequence ID" value="NZ_JAAOIV010000010.1"/>
</dbReference>